<reference evidence="3 4" key="1">
    <citation type="submission" date="2019-03" db="EMBL/GenBank/DDBJ databases">
        <title>First draft genome of Liparis tanakae, snailfish: a comprehensive survey of snailfish specific genes.</title>
        <authorList>
            <person name="Kim W."/>
            <person name="Song I."/>
            <person name="Jeong J.-H."/>
            <person name="Kim D."/>
            <person name="Kim S."/>
            <person name="Ryu S."/>
            <person name="Song J.Y."/>
            <person name="Lee S.K."/>
        </authorList>
    </citation>
    <scope>NUCLEOTIDE SEQUENCE [LARGE SCALE GENOMIC DNA]</scope>
    <source>
        <tissue evidence="3">Muscle</tissue>
    </source>
</reference>
<dbReference type="InterPro" id="IPR026183">
    <property type="entry name" value="Taxilin_fam"/>
</dbReference>
<name>A0A4Z2EA16_9TELE</name>
<dbReference type="PANTHER" id="PTHR16127">
    <property type="entry name" value="TAXILIN"/>
    <property type="match status" value="1"/>
</dbReference>
<evidence type="ECO:0000256" key="2">
    <source>
        <dbReference type="SAM" id="Coils"/>
    </source>
</evidence>
<dbReference type="GO" id="GO:0019905">
    <property type="term" value="F:syntaxin binding"/>
    <property type="evidence" value="ECO:0007669"/>
    <property type="project" value="InterPro"/>
</dbReference>
<comment type="caution">
    <text evidence="3">The sequence shown here is derived from an EMBL/GenBank/DDBJ whole genome shotgun (WGS) entry which is preliminary data.</text>
</comment>
<organism evidence="3 4">
    <name type="scientific">Liparis tanakae</name>
    <name type="common">Tanaka's snailfish</name>
    <dbReference type="NCBI Taxonomy" id="230148"/>
    <lineage>
        <taxon>Eukaryota</taxon>
        <taxon>Metazoa</taxon>
        <taxon>Chordata</taxon>
        <taxon>Craniata</taxon>
        <taxon>Vertebrata</taxon>
        <taxon>Euteleostomi</taxon>
        <taxon>Actinopterygii</taxon>
        <taxon>Neopterygii</taxon>
        <taxon>Teleostei</taxon>
        <taxon>Neoteleostei</taxon>
        <taxon>Acanthomorphata</taxon>
        <taxon>Eupercaria</taxon>
        <taxon>Perciformes</taxon>
        <taxon>Cottioidei</taxon>
        <taxon>Cottales</taxon>
        <taxon>Liparidae</taxon>
        <taxon>Liparis</taxon>
    </lineage>
</organism>
<dbReference type="OrthoDB" id="425555at2759"/>
<dbReference type="Pfam" id="PF09728">
    <property type="entry name" value="Taxilin"/>
    <property type="match status" value="1"/>
</dbReference>
<dbReference type="PANTHER" id="PTHR16127:SF10">
    <property type="entry name" value="BETA-TAXILIN"/>
    <property type="match status" value="1"/>
</dbReference>
<sequence length="226" mass="26296">MFALQDERQQLQRESRSGAAARRALEALCRELQAHCGALREEGLRRRQEDAAQRADVSGHFQSMLSDIQQQIEQHSTRNDRLCLENSSLTDKLEGLMAQCESREERELQQQLTEARLQQARALLSDAEDKHRREKEYLLREAIDKTKKCFAMKEQELTMKKKLLVQAAEWKLQTQSLRGQGSVMQEQLSLYAQKFDEFQGTLAKSNEIYVRFKKEMDNVGYEGLRV</sequence>
<comment type="similarity">
    <text evidence="1">Belongs to the taxilin family.</text>
</comment>
<dbReference type="AlphaFoldDB" id="A0A4Z2EA16"/>
<dbReference type="Proteomes" id="UP000314294">
    <property type="component" value="Unassembled WGS sequence"/>
</dbReference>
<proteinExistence type="inferred from homology"/>
<protein>
    <submittedName>
        <fullName evidence="3">Beta-taxilin</fullName>
    </submittedName>
</protein>
<accession>A0A4Z2EA16</accession>
<evidence type="ECO:0000313" key="4">
    <source>
        <dbReference type="Proteomes" id="UP000314294"/>
    </source>
</evidence>
<evidence type="ECO:0000313" key="3">
    <source>
        <dbReference type="EMBL" id="TNN25717.1"/>
    </source>
</evidence>
<evidence type="ECO:0000256" key="1">
    <source>
        <dbReference type="ARBA" id="ARBA00009550"/>
    </source>
</evidence>
<keyword evidence="4" id="KW-1185">Reference proteome</keyword>
<gene>
    <name evidence="3" type="primary">TXLNB_0</name>
    <name evidence="3" type="ORF">EYF80_064150</name>
</gene>
<feature type="coiled-coil region" evidence="2">
    <location>
        <begin position="22"/>
        <end position="137"/>
    </location>
</feature>
<dbReference type="EMBL" id="SRLO01011829">
    <property type="protein sequence ID" value="TNN25717.1"/>
    <property type="molecule type" value="Genomic_DNA"/>
</dbReference>
<keyword evidence="2" id="KW-0175">Coiled coil</keyword>